<proteinExistence type="predicted"/>
<evidence type="ECO:0000256" key="1">
    <source>
        <dbReference type="SAM" id="MobiDB-lite"/>
    </source>
</evidence>
<gene>
    <name evidence="2" type="ORF">GCM10023198_54960</name>
</gene>
<feature type="region of interest" description="Disordered" evidence="1">
    <location>
        <begin position="1"/>
        <end position="33"/>
    </location>
</feature>
<keyword evidence="3" id="KW-1185">Reference proteome</keyword>
<dbReference type="EMBL" id="BAABHM010000035">
    <property type="protein sequence ID" value="GAA4723128.1"/>
    <property type="molecule type" value="Genomic_DNA"/>
</dbReference>
<protein>
    <submittedName>
        <fullName evidence="2">DUF3175 domain-containing protein</fullName>
    </submittedName>
</protein>
<name>A0ABP8Y9P5_9MICO</name>
<dbReference type="Pfam" id="PF11373">
    <property type="entry name" value="DUF3175"/>
    <property type="match status" value="1"/>
</dbReference>
<dbReference type="Proteomes" id="UP001500843">
    <property type="component" value="Unassembled WGS sequence"/>
</dbReference>
<feature type="compositionally biased region" description="Basic and acidic residues" evidence="1">
    <location>
        <begin position="1"/>
        <end position="19"/>
    </location>
</feature>
<accession>A0ABP8Y9P5</accession>
<evidence type="ECO:0000313" key="2">
    <source>
        <dbReference type="EMBL" id="GAA4723128.1"/>
    </source>
</evidence>
<dbReference type="RefSeq" id="WP_253868535.1">
    <property type="nucleotide sequence ID" value="NZ_BAABHM010000035.1"/>
</dbReference>
<organism evidence="2 3">
    <name type="scientific">Promicromonospora umidemergens</name>
    <dbReference type="NCBI Taxonomy" id="629679"/>
    <lineage>
        <taxon>Bacteria</taxon>
        <taxon>Bacillati</taxon>
        <taxon>Actinomycetota</taxon>
        <taxon>Actinomycetes</taxon>
        <taxon>Micrococcales</taxon>
        <taxon>Promicromonosporaceae</taxon>
        <taxon>Promicromonospora</taxon>
    </lineage>
</organism>
<dbReference type="InterPro" id="IPR021513">
    <property type="entry name" value="Phage_RSL1_Orf186"/>
</dbReference>
<reference evidence="3" key="1">
    <citation type="journal article" date="2019" name="Int. J. Syst. Evol. Microbiol.">
        <title>The Global Catalogue of Microorganisms (GCM) 10K type strain sequencing project: providing services to taxonomists for standard genome sequencing and annotation.</title>
        <authorList>
            <consortium name="The Broad Institute Genomics Platform"/>
            <consortium name="The Broad Institute Genome Sequencing Center for Infectious Disease"/>
            <person name="Wu L."/>
            <person name="Ma J."/>
        </authorList>
    </citation>
    <scope>NUCLEOTIDE SEQUENCE [LARGE SCALE GENOMIC DNA]</scope>
    <source>
        <strain evidence="3">JCM 17975</strain>
    </source>
</reference>
<comment type="caution">
    <text evidence="2">The sequence shown here is derived from an EMBL/GenBank/DDBJ whole genome shotgun (WGS) entry which is preliminary data.</text>
</comment>
<evidence type="ECO:0000313" key="3">
    <source>
        <dbReference type="Proteomes" id="UP001500843"/>
    </source>
</evidence>
<sequence length="103" mass="11786">MAEKKRSGERPGEDGERWSQDVTEGSDALDLEDGVFTWDDPARIARSLKRSAESSDRRKSSPYRSAMSMLTFYVNRAGKELDADQREVLERAKDELRKEFGRA</sequence>